<evidence type="ECO:0000256" key="1">
    <source>
        <dbReference type="ARBA" id="ARBA00022555"/>
    </source>
</evidence>
<protein>
    <submittedName>
        <fullName evidence="5">tRNA-binding protein</fullName>
    </submittedName>
</protein>
<evidence type="ECO:0000313" key="6">
    <source>
        <dbReference type="Proteomes" id="UP000622610"/>
    </source>
</evidence>
<evidence type="ECO:0000256" key="2">
    <source>
        <dbReference type="ARBA" id="ARBA00022884"/>
    </source>
</evidence>
<dbReference type="Proteomes" id="UP000622610">
    <property type="component" value="Unassembled WGS sequence"/>
</dbReference>
<dbReference type="PROSITE" id="PS50886">
    <property type="entry name" value="TRBD"/>
    <property type="match status" value="1"/>
</dbReference>
<reference evidence="5" key="2">
    <citation type="submission" date="2020-09" db="EMBL/GenBank/DDBJ databases">
        <authorList>
            <person name="Sun Q."/>
            <person name="Sedlacek I."/>
        </authorList>
    </citation>
    <scope>NUCLEOTIDE SEQUENCE</scope>
    <source>
        <strain evidence="5">CCM 8433</strain>
    </source>
</reference>
<dbReference type="InterPro" id="IPR027855">
    <property type="entry name" value="DUF4479"/>
</dbReference>
<reference evidence="5" key="1">
    <citation type="journal article" date="2014" name="Int. J. Syst. Evol. Microbiol.">
        <title>Complete genome sequence of Corynebacterium casei LMG S-19264T (=DSM 44701T), isolated from a smear-ripened cheese.</title>
        <authorList>
            <consortium name="US DOE Joint Genome Institute (JGI-PGF)"/>
            <person name="Walter F."/>
            <person name="Albersmeier A."/>
            <person name="Kalinowski J."/>
            <person name="Ruckert C."/>
        </authorList>
    </citation>
    <scope>NUCLEOTIDE SEQUENCE</scope>
    <source>
        <strain evidence="5">CCM 8433</strain>
    </source>
</reference>
<keyword evidence="6" id="KW-1185">Reference proteome</keyword>
<dbReference type="AlphaFoldDB" id="A0A917JGK5"/>
<sequence length="203" mass="22178">MIFAYNPKYVSDTLMVVTADDKSMKQTVERRENVARLKTEDGRVIGWNFFEISKAMTIEGTGQVQINDAQLAQLNEMIQKAGFEDILEKDDSPKFVVGFVKTCVPHEDSDHLSVTEIEVDNGEVLQIVCGAANIRKGLKVVVAKPGAMMPDGLLIWPGELRGVESYGMVCSAKELNIANASMKRGILELPQDAVVGSAFAVGQ</sequence>
<dbReference type="GO" id="GO:0000049">
    <property type="term" value="F:tRNA binding"/>
    <property type="evidence" value="ECO:0007669"/>
    <property type="project" value="UniProtKB-UniRule"/>
</dbReference>
<dbReference type="Pfam" id="PF01588">
    <property type="entry name" value="tRNA_bind"/>
    <property type="match status" value="1"/>
</dbReference>
<dbReference type="EMBL" id="BMDT01000002">
    <property type="protein sequence ID" value="GGI64919.1"/>
    <property type="molecule type" value="Genomic_DNA"/>
</dbReference>
<accession>A0A917JGK5</accession>
<evidence type="ECO:0000313" key="5">
    <source>
        <dbReference type="EMBL" id="GGI64919.1"/>
    </source>
</evidence>
<keyword evidence="2 3" id="KW-0694">RNA-binding</keyword>
<name>A0A917JGK5_9ENTE</name>
<dbReference type="InterPro" id="IPR002547">
    <property type="entry name" value="tRNA-bd_dom"/>
</dbReference>
<dbReference type="InterPro" id="IPR033714">
    <property type="entry name" value="tRNA_bind_bactPheRS"/>
</dbReference>
<dbReference type="CDD" id="cd02796">
    <property type="entry name" value="tRNA_bind_bactPheRS"/>
    <property type="match status" value="1"/>
</dbReference>
<feature type="domain" description="TRNA-binding" evidence="4">
    <location>
        <begin position="89"/>
        <end position="200"/>
    </location>
</feature>
<dbReference type="Pfam" id="PF14794">
    <property type="entry name" value="DUF4479"/>
    <property type="match status" value="1"/>
</dbReference>
<organism evidence="5 6">
    <name type="scientific">Enterococcus alcedinis</name>
    <dbReference type="NCBI Taxonomy" id="1274384"/>
    <lineage>
        <taxon>Bacteria</taxon>
        <taxon>Bacillati</taxon>
        <taxon>Bacillota</taxon>
        <taxon>Bacilli</taxon>
        <taxon>Lactobacillales</taxon>
        <taxon>Enterococcaceae</taxon>
        <taxon>Enterococcus</taxon>
    </lineage>
</organism>
<dbReference type="Gene3D" id="3.30.1940.10">
    <property type="entry name" value="YtpR-like"/>
    <property type="match status" value="1"/>
</dbReference>
<proteinExistence type="predicted"/>
<evidence type="ECO:0000259" key="4">
    <source>
        <dbReference type="PROSITE" id="PS50886"/>
    </source>
</evidence>
<dbReference type="InterPro" id="IPR012340">
    <property type="entry name" value="NA-bd_OB-fold"/>
</dbReference>
<gene>
    <name evidence="5" type="primary">pheT</name>
    <name evidence="5" type="ORF">GCM10011482_05730</name>
</gene>
<dbReference type="SUPFAM" id="SSF50249">
    <property type="entry name" value="Nucleic acid-binding proteins"/>
    <property type="match status" value="1"/>
</dbReference>
<dbReference type="RefSeq" id="WP_188366767.1">
    <property type="nucleotide sequence ID" value="NZ_BMDT01000002.1"/>
</dbReference>
<evidence type="ECO:0000256" key="3">
    <source>
        <dbReference type="PROSITE-ProRule" id="PRU00209"/>
    </source>
</evidence>
<keyword evidence="1 3" id="KW-0820">tRNA-binding</keyword>
<dbReference type="Gene3D" id="2.40.50.140">
    <property type="entry name" value="Nucleic acid-binding proteins"/>
    <property type="match status" value="1"/>
</dbReference>
<dbReference type="FunFam" id="2.40.50.140:FF:000045">
    <property type="entry name" value="Phenylalanine--tRNA ligase beta subunit"/>
    <property type="match status" value="1"/>
</dbReference>
<dbReference type="NCBIfam" id="NF045760">
    <property type="entry name" value="YtpR"/>
    <property type="match status" value="1"/>
</dbReference>
<comment type="caution">
    <text evidence="5">The sequence shown here is derived from an EMBL/GenBank/DDBJ whole genome shotgun (WGS) entry which is preliminary data.</text>
</comment>
<dbReference type="InterPro" id="IPR037154">
    <property type="entry name" value="YtpR-like_sf"/>
</dbReference>